<accession>A0A9K3L239</accession>
<proteinExistence type="inferred from homology"/>
<sequence>MGETMDRGDGLLASKLQNCEKLEIRQGRRGWLQECLCCVTKSSFSYYNGEKEIAQSKEEFSFLCRCCFAPDHAFDMTVHPVEGGDGFLEINRPCKICPAPLKCFCHSEATIFSGEHDLGEIRETCWWSVPQFKVYDHNEEEVYIIQPPTCCDGMCVDCFSEGCPCPHGCCIIPCNIYAGHTPVTNSTEPVGRMAKIPKKSFCDTYNETNYYVVEFPEGASVNHKGLLAGASLLINAVYFENSE</sequence>
<evidence type="ECO:0000313" key="4">
    <source>
        <dbReference type="Proteomes" id="UP000693970"/>
    </source>
</evidence>
<reference evidence="3" key="2">
    <citation type="submission" date="2021-04" db="EMBL/GenBank/DDBJ databases">
        <authorList>
            <person name="Podell S."/>
        </authorList>
    </citation>
    <scope>NUCLEOTIDE SEQUENCE</scope>
    <source>
        <strain evidence="3">Hildebrandi</strain>
    </source>
</reference>
<dbReference type="Proteomes" id="UP000693970">
    <property type="component" value="Unassembled WGS sequence"/>
</dbReference>
<name>A0A9K3L239_9STRA</name>
<evidence type="ECO:0000256" key="2">
    <source>
        <dbReference type="RuleBase" id="RU363116"/>
    </source>
</evidence>
<comment type="caution">
    <text evidence="3">The sequence shown here is derived from an EMBL/GenBank/DDBJ whole genome shotgun (WGS) entry which is preliminary data.</text>
</comment>
<dbReference type="AlphaFoldDB" id="A0A9K3L239"/>
<dbReference type="InterPro" id="IPR005552">
    <property type="entry name" value="Scramblase"/>
</dbReference>
<gene>
    <name evidence="3" type="ORF">IV203_003318</name>
</gene>
<reference evidence="3" key="1">
    <citation type="journal article" date="2021" name="Sci. Rep.">
        <title>Diploid genomic architecture of Nitzschia inconspicua, an elite biomass production diatom.</title>
        <authorList>
            <person name="Oliver A."/>
            <person name="Podell S."/>
            <person name="Pinowska A."/>
            <person name="Traller J.C."/>
            <person name="Smith S.R."/>
            <person name="McClure R."/>
            <person name="Beliaev A."/>
            <person name="Bohutskyi P."/>
            <person name="Hill E.A."/>
            <person name="Rabines A."/>
            <person name="Zheng H."/>
            <person name="Allen L.Z."/>
            <person name="Kuo A."/>
            <person name="Grigoriev I.V."/>
            <person name="Allen A.E."/>
            <person name="Hazlebeck D."/>
            <person name="Allen E.E."/>
        </authorList>
    </citation>
    <scope>NUCLEOTIDE SEQUENCE</scope>
    <source>
        <strain evidence="3">Hildebrandi</strain>
    </source>
</reference>
<dbReference type="PANTHER" id="PTHR23248:SF9">
    <property type="entry name" value="PHOSPHOLIPID SCRAMBLASE"/>
    <property type="match status" value="1"/>
</dbReference>
<dbReference type="EMBL" id="JAGRRH010000016">
    <property type="protein sequence ID" value="KAG7353962.1"/>
    <property type="molecule type" value="Genomic_DNA"/>
</dbReference>
<evidence type="ECO:0000256" key="1">
    <source>
        <dbReference type="ARBA" id="ARBA00005350"/>
    </source>
</evidence>
<dbReference type="Pfam" id="PF03803">
    <property type="entry name" value="Scramblase"/>
    <property type="match status" value="1"/>
</dbReference>
<evidence type="ECO:0000313" key="3">
    <source>
        <dbReference type="EMBL" id="KAG7353962.1"/>
    </source>
</evidence>
<dbReference type="PANTHER" id="PTHR23248">
    <property type="entry name" value="PHOSPHOLIPID SCRAMBLASE-RELATED"/>
    <property type="match status" value="1"/>
</dbReference>
<organism evidence="3 4">
    <name type="scientific">Nitzschia inconspicua</name>
    <dbReference type="NCBI Taxonomy" id="303405"/>
    <lineage>
        <taxon>Eukaryota</taxon>
        <taxon>Sar</taxon>
        <taxon>Stramenopiles</taxon>
        <taxon>Ochrophyta</taxon>
        <taxon>Bacillariophyta</taxon>
        <taxon>Bacillariophyceae</taxon>
        <taxon>Bacillariophycidae</taxon>
        <taxon>Bacillariales</taxon>
        <taxon>Bacillariaceae</taxon>
        <taxon>Nitzschia</taxon>
    </lineage>
</organism>
<protein>
    <recommendedName>
        <fullName evidence="2">Phospholipid scramblase</fullName>
    </recommendedName>
</protein>
<dbReference type="GO" id="GO:0017128">
    <property type="term" value="F:phospholipid scramblase activity"/>
    <property type="evidence" value="ECO:0007669"/>
    <property type="project" value="InterPro"/>
</dbReference>
<dbReference type="OrthoDB" id="191150at2759"/>
<keyword evidence="4" id="KW-1185">Reference proteome</keyword>
<comment type="similarity">
    <text evidence="1 2">Belongs to the phospholipid scramblase family.</text>
</comment>
<dbReference type="GO" id="GO:0005886">
    <property type="term" value="C:plasma membrane"/>
    <property type="evidence" value="ECO:0007669"/>
    <property type="project" value="TreeGrafter"/>
</dbReference>